<reference evidence="1" key="2">
    <citation type="submission" date="2020-06" db="EMBL/GenBank/DDBJ databases">
        <title>Helianthus annuus Genome sequencing and assembly Release 2.</title>
        <authorList>
            <person name="Gouzy J."/>
            <person name="Langlade N."/>
            <person name="Munos S."/>
        </authorList>
    </citation>
    <scope>NUCLEOTIDE SEQUENCE</scope>
    <source>
        <tissue evidence="1">Leaves</tissue>
    </source>
</reference>
<gene>
    <name evidence="1" type="ORF">HanXRQr2_Chr11g0497481</name>
</gene>
<proteinExistence type="predicted"/>
<sequence length="110" mass="12369">MGFNKTLVAMKMAVRVAGHRAGYLEYARHVEEVLHQHFGSRRCSAGEGAKDELRKDEDNYNSISIPVLDIITEALKHEDYVARLKSFFEPPDTVELSDEEDDADDAEGAE</sequence>
<keyword evidence="2" id="KW-1185">Reference proteome</keyword>
<accession>A0A9K3HQI9</accession>
<dbReference type="Gramene" id="mRNA:HanXRQr2_Chr11g0497481">
    <property type="protein sequence ID" value="CDS:HanXRQr2_Chr11g0497481.1"/>
    <property type="gene ID" value="HanXRQr2_Chr11g0497481"/>
</dbReference>
<evidence type="ECO:0000313" key="2">
    <source>
        <dbReference type="Proteomes" id="UP000215914"/>
    </source>
</evidence>
<name>A0A9K3HQI9_HELAN</name>
<protein>
    <submittedName>
        <fullName evidence="1">Uncharacterized protein</fullName>
    </submittedName>
</protein>
<dbReference type="Proteomes" id="UP000215914">
    <property type="component" value="Unassembled WGS sequence"/>
</dbReference>
<reference evidence="1" key="1">
    <citation type="journal article" date="2017" name="Nature">
        <title>The sunflower genome provides insights into oil metabolism, flowering and Asterid evolution.</title>
        <authorList>
            <person name="Badouin H."/>
            <person name="Gouzy J."/>
            <person name="Grassa C.J."/>
            <person name="Murat F."/>
            <person name="Staton S.E."/>
            <person name="Cottret L."/>
            <person name="Lelandais-Briere C."/>
            <person name="Owens G.L."/>
            <person name="Carrere S."/>
            <person name="Mayjonade B."/>
            <person name="Legrand L."/>
            <person name="Gill N."/>
            <person name="Kane N.C."/>
            <person name="Bowers J.E."/>
            <person name="Hubner S."/>
            <person name="Bellec A."/>
            <person name="Berard A."/>
            <person name="Berges H."/>
            <person name="Blanchet N."/>
            <person name="Boniface M.C."/>
            <person name="Brunel D."/>
            <person name="Catrice O."/>
            <person name="Chaidir N."/>
            <person name="Claudel C."/>
            <person name="Donnadieu C."/>
            <person name="Faraut T."/>
            <person name="Fievet G."/>
            <person name="Helmstetter N."/>
            <person name="King M."/>
            <person name="Knapp S.J."/>
            <person name="Lai Z."/>
            <person name="Le Paslier M.C."/>
            <person name="Lippi Y."/>
            <person name="Lorenzon L."/>
            <person name="Mandel J.R."/>
            <person name="Marage G."/>
            <person name="Marchand G."/>
            <person name="Marquand E."/>
            <person name="Bret-Mestries E."/>
            <person name="Morien E."/>
            <person name="Nambeesan S."/>
            <person name="Nguyen T."/>
            <person name="Pegot-Espagnet P."/>
            <person name="Pouilly N."/>
            <person name="Raftis F."/>
            <person name="Sallet E."/>
            <person name="Schiex T."/>
            <person name="Thomas J."/>
            <person name="Vandecasteele C."/>
            <person name="Vares D."/>
            <person name="Vear F."/>
            <person name="Vautrin S."/>
            <person name="Crespi M."/>
            <person name="Mangin B."/>
            <person name="Burke J.M."/>
            <person name="Salse J."/>
            <person name="Munos S."/>
            <person name="Vincourt P."/>
            <person name="Rieseberg L.H."/>
            <person name="Langlade N.B."/>
        </authorList>
    </citation>
    <scope>NUCLEOTIDE SEQUENCE</scope>
    <source>
        <tissue evidence="1">Leaves</tissue>
    </source>
</reference>
<dbReference type="EMBL" id="MNCJ02000326">
    <property type="protein sequence ID" value="KAF5782567.1"/>
    <property type="molecule type" value="Genomic_DNA"/>
</dbReference>
<organism evidence="1 2">
    <name type="scientific">Helianthus annuus</name>
    <name type="common">Common sunflower</name>
    <dbReference type="NCBI Taxonomy" id="4232"/>
    <lineage>
        <taxon>Eukaryota</taxon>
        <taxon>Viridiplantae</taxon>
        <taxon>Streptophyta</taxon>
        <taxon>Embryophyta</taxon>
        <taxon>Tracheophyta</taxon>
        <taxon>Spermatophyta</taxon>
        <taxon>Magnoliopsida</taxon>
        <taxon>eudicotyledons</taxon>
        <taxon>Gunneridae</taxon>
        <taxon>Pentapetalae</taxon>
        <taxon>asterids</taxon>
        <taxon>campanulids</taxon>
        <taxon>Asterales</taxon>
        <taxon>Asteraceae</taxon>
        <taxon>Asteroideae</taxon>
        <taxon>Heliantheae alliance</taxon>
        <taxon>Heliantheae</taxon>
        <taxon>Helianthus</taxon>
    </lineage>
</organism>
<comment type="caution">
    <text evidence="1">The sequence shown here is derived from an EMBL/GenBank/DDBJ whole genome shotgun (WGS) entry which is preliminary data.</text>
</comment>
<dbReference type="AlphaFoldDB" id="A0A9K3HQI9"/>
<evidence type="ECO:0000313" key="1">
    <source>
        <dbReference type="EMBL" id="KAF5782567.1"/>
    </source>
</evidence>